<evidence type="ECO:0008006" key="4">
    <source>
        <dbReference type="Google" id="ProtNLM"/>
    </source>
</evidence>
<keyword evidence="1" id="KW-0812">Transmembrane</keyword>
<keyword evidence="3" id="KW-1185">Reference proteome</keyword>
<name>D8TRE0_VOLCA</name>
<dbReference type="OrthoDB" id="547680at2759"/>
<dbReference type="EMBL" id="GL378333">
    <property type="protein sequence ID" value="EFJ49879.1"/>
    <property type="molecule type" value="Genomic_DNA"/>
</dbReference>
<keyword evidence="1" id="KW-0472">Membrane</keyword>
<organism evidence="3">
    <name type="scientific">Volvox carteri f. nagariensis</name>
    <dbReference type="NCBI Taxonomy" id="3068"/>
    <lineage>
        <taxon>Eukaryota</taxon>
        <taxon>Viridiplantae</taxon>
        <taxon>Chlorophyta</taxon>
        <taxon>core chlorophytes</taxon>
        <taxon>Chlorophyceae</taxon>
        <taxon>CS clade</taxon>
        <taxon>Chlamydomonadales</taxon>
        <taxon>Volvocaceae</taxon>
        <taxon>Volvox</taxon>
    </lineage>
</organism>
<gene>
    <name evidence="2" type="ORF">VOLCADRAFT_89317</name>
</gene>
<evidence type="ECO:0000256" key="1">
    <source>
        <dbReference type="SAM" id="Phobius"/>
    </source>
</evidence>
<accession>D8TRE0</accession>
<dbReference type="AlphaFoldDB" id="D8TRE0"/>
<dbReference type="Gene3D" id="2.60.120.260">
    <property type="entry name" value="Galactose-binding domain-like"/>
    <property type="match status" value="1"/>
</dbReference>
<protein>
    <recommendedName>
        <fullName evidence="4">F5/8 type C domain-containing protein</fullName>
    </recommendedName>
</protein>
<proteinExistence type="predicted"/>
<dbReference type="KEGG" id="vcn:VOLCADRAFT_89317"/>
<dbReference type="GeneID" id="9623649"/>
<sequence>MAVDGGKTLEDGPFFTDSLDTSNWLSIDLGLPFAIHAITLYARKDCCPEQLMFAEVRVGNNSVVTLFDDLNANPLVWKRQNSSAAVKNSAIGAIFTIALKPPVFGRWVTLQNKAPKNWPSSSTTPPALGVLEVEVWAELLMTTPGGGGGGGLSIGKKVSIIVPATIVLLLFIGGVVTAVMVTWRRYKMLQTGQAYIVHRDNMEIWVPASPPQPSAPAVVAAPSNTQQPLVTPMVGLPVYGTPPPVYYTSPPLPPPPMAFANEGPAAAGQSVVAGTITWILCMHDERMAGSQIAASTGCIRFNSALSCVSVLACMGVVYLDLLNLSSWVYVHAYIACISPRLDANCDIVGGSTLSKDDVVTGQERNNAATRLQSTVTPRSELRPGPASDAPVAGSRIRQTQLLVWLTTKNHTVLAHSSQSIYYSSFS</sequence>
<dbReference type="InterPro" id="IPR008979">
    <property type="entry name" value="Galactose-bd-like_sf"/>
</dbReference>
<dbReference type="SUPFAM" id="SSF49785">
    <property type="entry name" value="Galactose-binding domain-like"/>
    <property type="match status" value="1"/>
</dbReference>
<dbReference type="InParanoid" id="D8TRE0"/>
<evidence type="ECO:0000313" key="2">
    <source>
        <dbReference type="EMBL" id="EFJ49879.1"/>
    </source>
</evidence>
<keyword evidence="1" id="KW-1133">Transmembrane helix</keyword>
<dbReference type="Pfam" id="PF22633">
    <property type="entry name" value="F5_F8_type_C_2"/>
    <property type="match status" value="1"/>
</dbReference>
<dbReference type="RefSeq" id="XP_002948944.1">
    <property type="nucleotide sequence ID" value="XM_002948898.1"/>
</dbReference>
<dbReference type="Proteomes" id="UP000001058">
    <property type="component" value="Unassembled WGS sequence"/>
</dbReference>
<reference evidence="2 3" key="1">
    <citation type="journal article" date="2010" name="Science">
        <title>Genomic analysis of organismal complexity in the multicellular green alga Volvox carteri.</title>
        <authorList>
            <person name="Prochnik S.E."/>
            <person name="Umen J."/>
            <person name="Nedelcu A.M."/>
            <person name="Hallmann A."/>
            <person name="Miller S.M."/>
            <person name="Nishii I."/>
            <person name="Ferris P."/>
            <person name="Kuo A."/>
            <person name="Mitros T."/>
            <person name="Fritz-Laylin L.K."/>
            <person name="Hellsten U."/>
            <person name="Chapman J."/>
            <person name="Simakov O."/>
            <person name="Rensing S.A."/>
            <person name="Terry A."/>
            <person name="Pangilinan J."/>
            <person name="Kapitonov V."/>
            <person name="Jurka J."/>
            <person name="Salamov A."/>
            <person name="Shapiro H."/>
            <person name="Schmutz J."/>
            <person name="Grimwood J."/>
            <person name="Lindquist E."/>
            <person name="Lucas S."/>
            <person name="Grigoriev I.V."/>
            <person name="Schmitt R."/>
            <person name="Kirk D."/>
            <person name="Rokhsar D.S."/>
        </authorList>
    </citation>
    <scope>NUCLEOTIDE SEQUENCE [LARGE SCALE GENOMIC DNA]</scope>
    <source>
        <strain evidence="3">f. Nagariensis / Eve</strain>
    </source>
</reference>
<evidence type="ECO:0000313" key="3">
    <source>
        <dbReference type="Proteomes" id="UP000001058"/>
    </source>
</evidence>
<feature type="transmembrane region" description="Helical" evidence="1">
    <location>
        <begin position="160"/>
        <end position="183"/>
    </location>
</feature>